<dbReference type="SUPFAM" id="SSF63748">
    <property type="entry name" value="Tudor/PWWP/MBT"/>
    <property type="match status" value="1"/>
</dbReference>
<dbReference type="PROSITE" id="PS50830">
    <property type="entry name" value="TNASE_3"/>
    <property type="match status" value="3"/>
</dbReference>
<dbReference type="Pfam" id="PF00567">
    <property type="entry name" value="TUDOR"/>
    <property type="match status" value="1"/>
</dbReference>
<organism evidence="8">
    <name type="scientific">Dunaliella tertiolecta</name>
    <name type="common">Green alga</name>
    <dbReference type="NCBI Taxonomy" id="3047"/>
    <lineage>
        <taxon>Eukaryota</taxon>
        <taxon>Viridiplantae</taxon>
        <taxon>Chlorophyta</taxon>
        <taxon>core chlorophytes</taxon>
        <taxon>Chlorophyceae</taxon>
        <taxon>CS clade</taxon>
        <taxon>Chlamydomonadales</taxon>
        <taxon>Dunaliellaceae</taxon>
        <taxon>Dunaliella</taxon>
    </lineage>
</organism>
<evidence type="ECO:0000256" key="5">
    <source>
        <dbReference type="SAM" id="MobiDB-lite"/>
    </source>
</evidence>
<name>A0A7S3R3B8_DUNTE</name>
<keyword evidence="3" id="KW-0677">Repeat</keyword>
<evidence type="ECO:0000259" key="6">
    <source>
        <dbReference type="PROSITE" id="PS50304"/>
    </source>
</evidence>
<comment type="subcellular location">
    <subcellularLocation>
        <location evidence="1 4">Cytoplasm</location>
    </subcellularLocation>
</comment>
<feature type="domain" description="TNase-like" evidence="7">
    <location>
        <begin position="71"/>
        <end position="254"/>
    </location>
</feature>
<dbReference type="GO" id="GO:0005829">
    <property type="term" value="C:cytosol"/>
    <property type="evidence" value="ECO:0007669"/>
    <property type="project" value="UniProtKB-UniRule"/>
</dbReference>
<dbReference type="AlphaFoldDB" id="A0A7S3R3B8"/>
<sequence>MVSAGLAKVRAGGAQQSPYLEALQKAEEKAQLAGLGVWTRDPAAHAEAVREVQPVEAFDATSFMQMNGKGSEVQAVVEAVSNGGMLRATLLPDFQLATIVLCGVQAPSMGRRVAPAATAPATDGADAPASTPSSMPPGPSAAAIAGASNAEPFAFEAKSLTESRALNRDVRLIVEGVDKYNNLFATVLLPPAAASGTSNGNGAKAEDESLAELLVKAGYAKCAEWSLNLMSSGSQRLRDLEKAAKQQRVGMWVNYVPPPTNQTKLSDSFTGKVIEVVSGDCLVVKDQSSGVERRLQLSSLRAPRMGTRDRAADPYATDAREFLRKRLIGREVTVKMEYNRKVAPAGELVATPGEERVLSFGNVEIVPEKGEEKQNVGELVVARGFASVIKHRGEEERSCIYDRLMEVENMARSAKRGIHSAKEPPANRINDMSAPGHAAKAKQYLPFFQRNGKMQGLVEFVLSGHRLKVTIPKEGVTIVFAPSGIKTPARAQPASMGKPAVQGEPYAEEALQFTRENALQRECDISVDTMDRGGTFLGTITLHPPHPQAKPLNLPLALLRQGLAKLQPTVDPSRLPGGAELVNAQRSAKEARLKIWEKWTPEMDRAEEDDEEEQGPSASGAASAPKEVLQVVVTEVVDASEFYVQRIDEPRVAWIANQIAAATQGEGPAIPPQLKVGALCLAQFSLDKQWYRAYVERKDPLSDSFYVFFIDYGNREKVSDKCIRTIDSGLAAVPPQALMCGLAYIKVPVAGSEHAGEAKSFLAQLLGGNQPMTASVISKERPQAKDDARHPKWQGGGCKRIVTLQETATQADVAVELLCAGLARLPSQRRAPPAMREALAAYAPYQDEARSARRGIFTYGDPGDSEDEDAPKPAGAWGRR</sequence>
<dbReference type="FunFam" id="2.30.30.140:FF:000018">
    <property type="entry name" value="Serine/threonine-protein kinase 31"/>
    <property type="match status" value="1"/>
</dbReference>
<dbReference type="InterPro" id="IPR016071">
    <property type="entry name" value="Staphylococal_nuclease_OB-fold"/>
</dbReference>
<dbReference type="PANTHER" id="PTHR12302">
    <property type="entry name" value="EBNA2 BINDING PROTEIN P100"/>
    <property type="match status" value="1"/>
</dbReference>
<accession>A0A7S3R3B8</accession>
<evidence type="ECO:0000313" key="8">
    <source>
        <dbReference type="EMBL" id="CAE0500539.1"/>
    </source>
</evidence>
<evidence type="ECO:0000256" key="4">
    <source>
        <dbReference type="PIRNR" id="PIRNR017179"/>
    </source>
</evidence>
<feature type="domain" description="Tudor" evidence="6">
    <location>
        <begin position="673"/>
        <end position="733"/>
    </location>
</feature>
<feature type="domain" description="TNase-like" evidence="7">
    <location>
        <begin position="452"/>
        <end position="598"/>
    </location>
</feature>
<dbReference type="EMBL" id="HBIP01025914">
    <property type="protein sequence ID" value="CAE0500539.1"/>
    <property type="molecule type" value="Transcribed_RNA"/>
</dbReference>
<dbReference type="SUPFAM" id="SSF50199">
    <property type="entry name" value="Staphylococcal nuclease"/>
    <property type="match status" value="5"/>
</dbReference>
<reference evidence="8" key="1">
    <citation type="submission" date="2021-01" db="EMBL/GenBank/DDBJ databases">
        <authorList>
            <person name="Corre E."/>
            <person name="Pelletier E."/>
            <person name="Niang G."/>
            <person name="Scheremetjew M."/>
            <person name="Finn R."/>
            <person name="Kale V."/>
            <person name="Holt S."/>
            <person name="Cochrane G."/>
            <person name="Meng A."/>
            <person name="Brown T."/>
            <person name="Cohen L."/>
        </authorList>
    </citation>
    <scope>NUCLEOTIDE SEQUENCE</scope>
    <source>
        <strain evidence="8">CCMP1320</strain>
    </source>
</reference>
<dbReference type="PIRSF" id="PIRSF017179">
    <property type="entry name" value="RISC-Tudor-SN"/>
    <property type="match status" value="1"/>
</dbReference>
<keyword evidence="2 4" id="KW-0963">Cytoplasm</keyword>
<dbReference type="InterPro" id="IPR035437">
    <property type="entry name" value="SNase_OB-fold_sf"/>
</dbReference>
<dbReference type="SMART" id="SM00318">
    <property type="entry name" value="SNc"/>
    <property type="match status" value="3"/>
</dbReference>
<dbReference type="Gene3D" id="2.30.30.140">
    <property type="match status" value="1"/>
</dbReference>
<dbReference type="GO" id="GO:0031332">
    <property type="term" value="C:RNAi effector complex"/>
    <property type="evidence" value="ECO:0007669"/>
    <property type="project" value="InterPro"/>
</dbReference>
<feature type="region of interest" description="Disordered" evidence="5">
    <location>
        <begin position="115"/>
        <end position="144"/>
    </location>
</feature>
<dbReference type="GO" id="GO:0004518">
    <property type="term" value="F:nuclease activity"/>
    <property type="evidence" value="ECO:0007669"/>
    <property type="project" value="TreeGrafter"/>
</dbReference>
<evidence type="ECO:0000256" key="1">
    <source>
        <dbReference type="ARBA" id="ARBA00004496"/>
    </source>
</evidence>
<protein>
    <recommendedName>
        <fullName evidence="4">Ribonuclease</fullName>
    </recommendedName>
</protein>
<comment type="function">
    <text evidence="4">Cytoprotective ribonuclease (RNase) required for resistance to abiotic stresses, acting as a positive regulator of mRNA decapping during stress.</text>
</comment>
<dbReference type="GO" id="GO:0005634">
    <property type="term" value="C:nucleus"/>
    <property type="evidence" value="ECO:0007669"/>
    <property type="project" value="TreeGrafter"/>
</dbReference>
<dbReference type="GO" id="GO:0031047">
    <property type="term" value="P:regulatory ncRNA-mediated gene silencing"/>
    <property type="evidence" value="ECO:0007669"/>
    <property type="project" value="UniProtKB-UniRule"/>
</dbReference>
<feature type="domain" description="TNase-like" evidence="7">
    <location>
        <begin position="267"/>
        <end position="421"/>
    </location>
</feature>
<feature type="region of interest" description="Disordered" evidence="5">
    <location>
        <begin position="604"/>
        <end position="623"/>
    </location>
</feature>
<feature type="compositionally biased region" description="Acidic residues" evidence="5">
    <location>
        <begin position="605"/>
        <end position="614"/>
    </location>
</feature>
<feature type="region of interest" description="Disordered" evidence="5">
    <location>
        <begin position="853"/>
        <end position="880"/>
    </location>
</feature>
<gene>
    <name evidence="8" type="ORF">DTER00134_LOCUS15612</name>
</gene>
<evidence type="ECO:0000256" key="2">
    <source>
        <dbReference type="ARBA" id="ARBA00022490"/>
    </source>
</evidence>
<dbReference type="InterPro" id="IPR016685">
    <property type="entry name" value="Silence_cplx_Nase-comp_TudorSN"/>
</dbReference>
<feature type="compositionally biased region" description="Low complexity" evidence="5">
    <location>
        <begin position="115"/>
        <end position="133"/>
    </location>
</feature>
<proteinExistence type="predicted"/>
<dbReference type="PANTHER" id="PTHR12302:SF2">
    <property type="entry name" value="STAPHYLOCOCCAL NUCLEASE DOMAIN-CONTAINING PROTEIN 1"/>
    <property type="match status" value="1"/>
</dbReference>
<evidence type="ECO:0000256" key="3">
    <source>
        <dbReference type="ARBA" id="ARBA00022737"/>
    </source>
</evidence>
<dbReference type="InterPro" id="IPR002999">
    <property type="entry name" value="Tudor"/>
</dbReference>
<dbReference type="Pfam" id="PF00565">
    <property type="entry name" value="SNase"/>
    <property type="match status" value="3"/>
</dbReference>
<evidence type="ECO:0000259" key="7">
    <source>
        <dbReference type="PROSITE" id="PS50830"/>
    </source>
</evidence>
<dbReference type="GO" id="GO:0006402">
    <property type="term" value="P:mRNA catabolic process"/>
    <property type="evidence" value="ECO:0007669"/>
    <property type="project" value="UniProtKB-UniRule"/>
</dbReference>
<dbReference type="GO" id="GO:0003723">
    <property type="term" value="F:RNA binding"/>
    <property type="evidence" value="ECO:0007669"/>
    <property type="project" value="UniProtKB-UniRule"/>
</dbReference>
<dbReference type="PROSITE" id="PS50304">
    <property type="entry name" value="TUDOR"/>
    <property type="match status" value="1"/>
</dbReference>
<dbReference type="Gene3D" id="2.40.50.90">
    <property type="match status" value="5"/>
</dbReference>
<dbReference type="SMART" id="SM00333">
    <property type="entry name" value="TUDOR"/>
    <property type="match status" value="1"/>
</dbReference>